<evidence type="ECO:0000313" key="2">
    <source>
        <dbReference type="EMBL" id="CUV08961.1"/>
    </source>
</evidence>
<keyword evidence="1" id="KW-0812">Transmembrane</keyword>
<sequence>MVDTTLVICIIFIGVWETDQIFSAIIDGWLFKMMMALIDTPIIYGIIYLLKGKIDIAHD</sequence>
<feature type="transmembrane region" description="Helical" evidence="1">
    <location>
        <begin position="33"/>
        <end position="50"/>
    </location>
</feature>
<dbReference type="AlphaFoldDB" id="A0A170QCC9"/>
<organism evidence="2">
    <name type="scientific">hydrothermal vent metagenome</name>
    <dbReference type="NCBI Taxonomy" id="652676"/>
    <lineage>
        <taxon>unclassified sequences</taxon>
        <taxon>metagenomes</taxon>
        <taxon>ecological metagenomes</taxon>
    </lineage>
</organism>
<dbReference type="EMBL" id="FAXC01000146">
    <property type="protein sequence ID" value="CUV08961.1"/>
    <property type="molecule type" value="Genomic_DNA"/>
</dbReference>
<dbReference type="InterPro" id="IPR003744">
    <property type="entry name" value="YhhQ"/>
</dbReference>
<name>A0A170QCC9_9ZZZZ</name>
<protein>
    <submittedName>
        <fullName evidence="2">PreQ0 transporter</fullName>
    </submittedName>
</protein>
<keyword evidence="1" id="KW-0472">Membrane</keyword>
<dbReference type="Pfam" id="PF02592">
    <property type="entry name" value="Vut_1"/>
    <property type="match status" value="1"/>
</dbReference>
<keyword evidence="1" id="KW-1133">Transmembrane helix</keyword>
<accession>A0A170QCC9</accession>
<reference evidence="2" key="1">
    <citation type="submission" date="2015-10" db="EMBL/GenBank/DDBJ databases">
        <authorList>
            <person name="Gilbert D.G."/>
        </authorList>
    </citation>
    <scope>NUCLEOTIDE SEQUENCE</scope>
</reference>
<evidence type="ECO:0000256" key="1">
    <source>
        <dbReference type="SAM" id="Phobius"/>
    </source>
</evidence>
<gene>
    <name evidence="2" type="ORF">MGWOODY_Mmi1902</name>
</gene>
<proteinExistence type="predicted"/>